<evidence type="ECO:0000256" key="2">
    <source>
        <dbReference type="ARBA" id="ARBA00006837"/>
    </source>
</evidence>
<name>A0A166AY98_EXIGL</name>
<dbReference type="Pfam" id="PF08566">
    <property type="entry name" value="Pam17"/>
    <property type="match status" value="1"/>
</dbReference>
<dbReference type="GO" id="GO:0001405">
    <property type="term" value="C:PAM complex, Tim23 associated import motor"/>
    <property type="evidence" value="ECO:0007669"/>
    <property type="project" value="UniProtKB-UniRule"/>
</dbReference>
<keyword evidence="8 12" id="KW-1133">Transmembrane helix</keyword>
<keyword evidence="9 12" id="KW-0811">Translocation</keyword>
<feature type="transmembrane region" description="Helical" evidence="12">
    <location>
        <begin position="31"/>
        <end position="51"/>
    </location>
</feature>
<dbReference type="STRING" id="1314781.A0A166AY98"/>
<evidence type="ECO:0000256" key="8">
    <source>
        <dbReference type="ARBA" id="ARBA00022989"/>
    </source>
</evidence>
<dbReference type="InParanoid" id="A0A166AY98"/>
<evidence type="ECO:0000256" key="4">
    <source>
        <dbReference type="ARBA" id="ARBA00022692"/>
    </source>
</evidence>
<accession>A0A166AY98</accession>
<dbReference type="PANTHER" id="PTHR28021">
    <property type="entry name" value="PRESEQUENCE TRANSLOCATED-ASSOCIATED MOTOR SUBUNIT PAM17, MITOCHONDRIAL"/>
    <property type="match status" value="1"/>
</dbReference>
<comment type="function">
    <text evidence="12">Component of the PAM complex, a complex required for the translocation of transit peptide-containing proteins from the inner membrane into the mitochondrial matrix in an ATP-dependent manner.</text>
</comment>
<keyword evidence="3 12" id="KW-0813">Transport</keyword>
<protein>
    <recommendedName>
        <fullName evidence="12">Presequence translocated-associated motor subunit PAM17</fullName>
    </recommendedName>
</protein>
<evidence type="ECO:0000256" key="10">
    <source>
        <dbReference type="ARBA" id="ARBA00023128"/>
    </source>
</evidence>
<evidence type="ECO:0000313" key="14">
    <source>
        <dbReference type="Proteomes" id="UP000077266"/>
    </source>
</evidence>
<evidence type="ECO:0000256" key="1">
    <source>
        <dbReference type="ARBA" id="ARBA00004448"/>
    </source>
</evidence>
<dbReference type="FunCoup" id="A0A166AY98">
    <property type="interactions" value="37"/>
</dbReference>
<feature type="transmembrane region" description="Helical" evidence="12">
    <location>
        <begin position="66"/>
        <end position="87"/>
    </location>
</feature>
<organism evidence="13 14">
    <name type="scientific">Exidia glandulosa HHB12029</name>
    <dbReference type="NCBI Taxonomy" id="1314781"/>
    <lineage>
        <taxon>Eukaryota</taxon>
        <taxon>Fungi</taxon>
        <taxon>Dikarya</taxon>
        <taxon>Basidiomycota</taxon>
        <taxon>Agaricomycotina</taxon>
        <taxon>Agaricomycetes</taxon>
        <taxon>Auriculariales</taxon>
        <taxon>Exidiaceae</taxon>
        <taxon>Exidia</taxon>
    </lineage>
</organism>
<dbReference type="OrthoDB" id="5970083at2759"/>
<dbReference type="AlphaFoldDB" id="A0A166AY98"/>
<reference evidence="13 14" key="1">
    <citation type="journal article" date="2016" name="Mol. Biol. Evol.">
        <title>Comparative Genomics of Early-Diverging Mushroom-Forming Fungi Provides Insights into the Origins of Lignocellulose Decay Capabilities.</title>
        <authorList>
            <person name="Nagy L.G."/>
            <person name="Riley R."/>
            <person name="Tritt A."/>
            <person name="Adam C."/>
            <person name="Daum C."/>
            <person name="Floudas D."/>
            <person name="Sun H."/>
            <person name="Yadav J.S."/>
            <person name="Pangilinan J."/>
            <person name="Larsson K.H."/>
            <person name="Matsuura K."/>
            <person name="Barry K."/>
            <person name="Labutti K."/>
            <person name="Kuo R."/>
            <person name="Ohm R.A."/>
            <person name="Bhattacharya S.S."/>
            <person name="Shirouzu T."/>
            <person name="Yoshinaga Y."/>
            <person name="Martin F.M."/>
            <person name="Grigoriev I.V."/>
            <person name="Hibbett D.S."/>
        </authorList>
    </citation>
    <scope>NUCLEOTIDE SEQUENCE [LARGE SCALE GENOMIC DNA]</scope>
    <source>
        <strain evidence="13 14">HHB12029</strain>
    </source>
</reference>
<evidence type="ECO:0000256" key="6">
    <source>
        <dbReference type="ARBA" id="ARBA00022927"/>
    </source>
</evidence>
<keyword evidence="10 12" id="KW-0496">Mitochondrion</keyword>
<keyword evidence="11 12" id="KW-0472">Membrane</keyword>
<sequence length="168" mass="19223">MSTATPSSAEAQSLTWPDFFRARKARRRFELFTTIPATLIAGIGGGTYFFSLEGDSNKPIMGIDPLYVYAIAGVGCTGLGYLLGPSIGSSMWRFMHRARLQVLDARERELHRRIVKYRVPPELTPANNPRLPDFYGEKIESLQGYRKWLREQSRYKQKMRWGDIEDDA</sequence>
<gene>
    <name evidence="13" type="ORF">EXIGLDRAFT_609465</name>
</gene>
<dbReference type="EMBL" id="KV425946">
    <property type="protein sequence ID" value="KZV96219.1"/>
    <property type="molecule type" value="Genomic_DNA"/>
</dbReference>
<keyword evidence="6 12" id="KW-0653">Protein transport</keyword>
<keyword evidence="5 12" id="KW-0999">Mitochondrion inner membrane</keyword>
<evidence type="ECO:0000256" key="11">
    <source>
        <dbReference type="ARBA" id="ARBA00023136"/>
    </source>
</evidence>
<evidence type="ECO:0000256" key="7">
    <source>
        <dbReference type="ARBA" id="ARBA00022946"/>
    </source>
</evidence>
<evidence type="ECO:0000313" key="13">
    <source>
        <dbReference type="EMBL" id="KZV96219.1"/>
    </source>
</evidence>
<keyword evidence="4 12" id="KW-0812">Transmembrane</keyword>
<dbReference type="InterPro" id="IPR013875">
    <property type="entry name" value="Pam17"/>
</dbReference>
<proteinExistence type="inferred from homology"/>
<dbReference type="Proteomes" id="UP000077266">
    <property type="component" value="Unassembled WGS sequence"/>
</dbReference>
<keyword evidence="14" id="KW-1185">Reference proteome</keyword>
<comment type="subunit">
    <text evidence="12">Component of the PAM complex.</text>
</comment>
<evidence type="ECO:0000256" key="12">
    <source>
        <dbReference type="RuleBase" id="RU367146"/>
    </source>
</evidence>
<comment type="similarity">
    <text evidence="2 12">Belongs to the PAM17 family.</text>
</comment>
<dbReference type="PANTHER" id="PTHR28021:SF1">
    <property type="entry name" value="PRESEQUENCE TRANSLOCATED-ASSOCIATED MOTOR SUBUNIT PAM17, MITOCHONDRIAL"/>
    <property type="match status" value="1"/>
</dbReference>
<evidence type="ECO:0000256" key="5">
    <source>
        <dbReference type="ARBA" id="ARBA00022792"/>
    </source>
</evidence>
<evidence type="ECO:0000256" key="3">
    <source>
        <dbReference type="ARBA" id="ARBA00022448"/>
    </source>
</evidence>
<keyword evidence="7" id="KW-0809">Transit peptide</keyword>
<evidence type="ECO:0000256" key="9">
    <source>
        <dbReference type="ARBA" id="ARBA00023010"/>
    </source>
</evidence>
<comment type="subcellular location">
    <subcellularLocation>
        <location evidence="1 12">Mitochondrion inner membrane</location>
        <topology evidence="1 12">Multi-pass membrane protein</topology>
    </subcellularLocation>
</comment>
<dbReference type="GO" id="GO:0030150">
    <property type="term" value="P:protein import into mitochondrial matrix"/>
    <property type="evidence" value="ECO:0007669"/>
    <property type="project" value="UniProtKB-UniRule"/>
</dbReference>